<dbReference type="InterPro" id="IPR048422">
    <property type="entry name" value="NOA1/YqeH-like_C"/>
</dbReference>
<dbReference type="Proteomes" id="UP000887578">
    <property type="component" value="Unplaced"/>
</dbReference>
<dbReference type="Gene3D" id="3.40.50.300">
    <property type="entry name" value="P-loop containing nucleotide triphosphate hydrolases"/>
    <property type="match status" value="1"/>
</dbReference>
<evidence type="ECO:0000313" key="4">
    <source>
        <dbReference type="WBParaSite" id="PDA_v2.g22510.t1"/>
    </source>
</evidence>
<dbReference type="Pfam" id="PF01926">
    <property type="entry name" value="MMR_HSR1"/>
    <property type="match status" value="1"/>
</dbReference>
<dbReference type="InterPro" id="IPR006073">
    <property type="entry name" value="GTP-bd"/>
</dbReference>
<dbReference type="Pfam" id="PF21516">
    <property type="entry name" value="YqeH-like_C"/>
    <property type="match status" value="1"/>
</dbReference>
<dbReference type="CDD" id="cd01855">
    <property type="entry name" value="YqeH"/>
    <property type="match status" value="1"/>
</dbReference>
<protein>
    <submittedName>
        <fullName evidence="4">G domain-containing protein</fullName>
    </submittedName>
</protein>
<dbReference type="InterPro" id="IPR027417">
    <property type="entry name" value="P-loop_NTPase"/>
</dbReference>
<proteinExistence type="predicted"/>
<feature type="domain" description="G" evidence="1">
    <location>
        <begin position="216"/>
        <end position="265"/>
    </location>
</feature>
<dbReference type="InterPro" id="IPR052807">
    <property type="entry name" value="Mito_transl_resp_regulator"/>
</dbReference>
<dbReference type="GO" id="GO:0005525">
    <property type="term" value="F:GTP binding"/>
    <property type="evidence" value="ECO:0007669"/>
    <property type="project" value="InterPro"/>
</dbReference>
<name>A0A914PUU5_9BILA</name>
<keyword evidence="3" id="KW-1185">Reference proteome</keyword>
<dbReference type="PANTHER" id="PTHR46406">
    <property type="entry name" value="NITRIC OXIDE-ASSOCIATED PROTEIN 1"/>
    <property type="match status" value="1"/>
</dbReference>
<dbReference type="SUPFAM" id="SSF52540">
    <property type="entry name" value="P-loop containing nucleoside triphosphate hydrolases"/>
    <property type="match status" value="1"/>
</dbReference>
<evidence type="ECO:0000313" key="3">
    <source>
        <dbReference type="Proteomes" id="UP000887578"/>
    </source>
</evidence>
<evidence type="ECO:0000259" key="1">
    <source>
        <dbReference type="Pfam" id="PF01926"/>
    </source>
</evidence>
<dbReference type="WBParaSite" id="PDA_v2.g22510.t1">
    <property type="protein sequence ID" value="PDA_v2.g22510.t1"/>
    <property type="gene ID" value="PDA_v2.g22510"/>
</dbReference>
<organism evidence="3 4">
    <name type="scientific">Panagrolaimus davidi</name>
    <dbReference type="NCBI Taxonomy" id="227884"/>
    <lineage>
        <taxon>Eukaryota</taxon>
        <taxon>Metazoa</taxon>
        <taxon>Ecdysozoa</taxon>
        <taxon>Nematoda</taxon>
        <taxon>Chromadorea</taxon>
        <taxon>Rhabditida</taxon>
        <taxon>Tylenchina</taxon>
        <taxon>Panagrolaimomorpha</taxon>
        <taxon>Panagrolaimoidea</taxon>
        <taxon>Panagrolaimidae</taxon>
        <taxon>Panagrolaimus</taxon>
    </lineage>
</organism>
<dbReference type="AlphaFoldDB" id="A0A914PUU5"/>
<evidence type="ECO:0000259" key="2">
    <source>
        <dbReference type="Pfam" id="PF21516"/>
    </source>
</evidence>
<reference evidence="4" key="1">
    <citation type="submission" date="2022-11" db="UniProtKB">
        <authorList>
            <consortium name="WormBaseParasite"/>
        </authorList>
    </citation>
    <scope>IDENTIFICATION</scope>
</reference>
<accession>A0A914PUU5</accession>
<feature type="domain" description="NOA1/YqeH-like C-terminal" evidence="2">
    <location>
        <begin position="436"/>
        <end position="535"/>
    </location>
</feature>
<sequence length="582" mass="65935">MAGAEDDEEWKANYSTEDSSVTIEVKTNCSGCGAKLHCQDSALPGFVPVEVLRNVVEKEEKNARRKAKIDIDELCRRCYMLKHHNFLLNVNVCEVDYERMMGHLKLIQEALILLVVDMTDITGSIYRQLPDIIGTAKPMIVIGNKIDLLPPDARGGYLRRYRDALNDALNESELSQRFNVMHTALVSAKTGYGIEDLITNIYLKWMNTKGALRSDMYLVGCTNAGKSTLFNSFIQSDLCKVRALDLVERVTTSVWPGTTLSLLKFPLMNPSSHRLELRRRRLLMLRAWAKKEESAKAMLYSKTKDLQFLTLSGVVDNTFKENESVANPISNRLMNSTVSNEVDVINADTIEQKPKHGIRLSDIEFTHGHWCFDTPGTVSREQVLDLYTLDELITLVPRQLMIPRFAIIQPGQSLLFGGTARLDFISNETPENPVFLTIYCSDRLPLHVLKTEEVEPFLEKFNGTKVVAVPFGDKERLNVFPALEGKELNLEKTRNLKAISDIVLSSIGWVTVNSVSEKMCFKASTPQGRGITTRAPLLPFAIEYKGPRIPGTSFYKAKPMFIDSQYSRREDSRKHKKFQKRR</sequence>
<dbReference type="PANTHER" id="PTHR46406:SF1">
    <property type="entry name" value="NITRIC OXIDE-ASSOCIATED PROTEIN 1"/>
    <property type="match status" value="1"/>
</dbReference>